<dbReference type="InterPro" id="IPR027417">
    <property type="entry name" value="P-loop_NTPase"/>
</dbReference>
<dbReference type="Proteomes" id="UP000285123">
    <property type="component" value="Unassembled WGS sequence"/>
</dbReference>
<evidence type="ECO:0000313" key="2">
    <source>
        <dbReference type="EMBL" id="ROO32504.1"/>
    </source>
</evidence>
<keyword evidence="1" id="KW-0732">Signal</keyword>
<proteinExistence type="predicted"/>
<dbReference type="Gene3D" id="3.40.50.300">
    <property type="entry name" value="P-loop containing nucleotide triphosphate hydrolases"/>
    <property type="match status" value="1"/>
</dbReference>
<comment type="caution">
    <text evidence="2">The sequence shown here is derived from an EMBL/GenBank/DDBJ whole genome shotgun (WGS) entry which is preliminary data.</text>
</comment>
<reference evidence="2 3" key="1">
    <citation type="submission" date="2013-10" db="EMBL/GenBank/DDBJ databases">
        <title>Salinisphaera halophila YIM 95161 Genome Sequencing.</title>
        <authorList>
            <person name="Lai Q."/>
            <person name="Li C."/>
            <person name="Shao Z."/>
        </authorList>
    </citation>
    <scope>NUCLEOTIDE SEQUENCE [LARGE SCALE GENOMIC DNA]</scope>
    <source>
        <strain evidence="2 3">YIM 95161</strain>
    </source>
</reference>
<feature type="signal peptide" evidence="1">
    <location>
        <begin position="1"/>
        <end position="20"/>
    </location>
</feature>
<feature type="chain" id="PRO_5019554393" description="Sulfotransferase" evidence="1">
    <location>
        <begin position="21"/>
        <end position="284"/>
    </location>
</feature>
<gene>
    <name evidence="2" type="ORF">SAHL_04905</name>
</gene>
<sequence length="284" mass="31626">MFKKVIFVLCPSFHGATLLARLLGAHPAITALGDTYPKQHLPENCGCGKQVRDCPFWQRVDREVTTRVEPDAFYRGWVQPPGGSDTVGRLSYLLQSPQSLRRRIAAADQRRFVSQYREFLRGVESGQQDESRVFVDGVKNIARVKAFLAFAPELVGGIIHLAGDAGDFAKSRSKKQPGKIQFVQSIASWRAYHLLAARLEREAPYIRVSYDDLANETQTVLDGIFEFVGERGALVDELAANKSNLHFVGNAKLRDFSGEIRPSRHRLSTAESLVARTGTAFSSF</sequence>
<dbReference type="AlphaFoldDB" id="A0A423Q2A0"/>
<evidence type="ECO:0000256" key="1">
    <source>
        <dbReference type="SAM" id="SignalP"/>
    </source>
</evidence>
<name>A0A423Q2A0_9GAMM</name>
<organism evidence="2 3">
    <name type="scientific">Salinisphaera orenii YIM 95161</name>
    <dbReference type="NCBI Taxonomy" id="1051139"/>
    <lineage>
        <taxon>Bacteria</taxon>
        <taxon>Pseudomonadati</taxon>
        <taxon>Pseudomonadota</taxon>
        <taxon>Gammaproteobacteria</taxon>
        <taxon>Salinisphaerales</taxon>
        <taxon>Salinisphaeraceae</taxon>
        <taxon>Salinisphaera</taxon>
    </lineage>
</organism>
<dbReference type="EMBL" id="AYKF01000066">
    <property type="protein sequence ID" value="ROO32504.1"/>
    <property type="molecule type" value="Genomic_DNA"/>
</dbReference>
<protein>
    <recommendedName>
        <fullName evidence="4">Sulfotransferase</fullName>
    </recommendedName>
</protein>
<dbReference type="OrthoDB" id="5432096at2"/>
<dbReference type="RefSeq" id="WP_123590279.1">
    <property type="nucleotide sequence ID" value="NZ_AYKF01000066.1"/>
</dbReference>
<evidence type="ECO:0000313" key="3">
    <source>
        <dbReference type="Proteomes" id="UP000285123"/>
    </source>
</evidence>
<dbReference type="SUPFAM" id="SSF52540">
    <property type="entry name" value="P-loop containing nucleoside triphosphate hydrolases"/>
    <property type="match status" value="1"/>
</dbReference>
<evidence type="ECO:0008006" key="4">
    <source>
        <dbReference type="Google" id="ProtNLM"/>
    </source>
</evidence>
<accession>A0A423Q2A0</accession>